<dbReference type="EMBL" id="MEUG01000001">
    <property type="protein sequence ID" value="OGC28433.1"/>
    <property type="molecule type" value="Genomic_DNA"/>
</dbReference>
<dbReference type="AlphaFoldDB" id="A0A1F4T8R3"/>
<comment type="caution">
    <text evidence="9">The sequence shown here is derived from an EMBL/GenBank/DDBJ whole genome shotgun (WGS) entry which is preliminary data.</text>
</comment>
<dbReference type="InterPro" id="IPR005225">
    <property type="entry name" value="Small_GTP-bd"/>
</dbReference>
<keyword evidence="6" id="KW-0460">Magnesium</keyword>
<dbReference type="Pfam" id="PF01926">
    <property type="entry name" value="MMR_HSR1"/>
    <property type="match status" value="1"/>
</dbReference>
<feature type="binding site" evidence="6">
    <location>
        <position position="227"/>
    </location>
    <ligand>
        <name>Mg(2+)</name>
        <dbReference type="ChEBI" id="CHEBI:18420"/>
    </ligand>
</feature>
<dbReference type="InterPro" id="IPR027368">
    <property type="entry name" value="MnmE_dom2"/>
</dbReference>
<comment type="caution">
    <text evidence="6">Lacks conserved residue(s) required for the propagation of feature annotation.</text>
</comment>
<feature type="binding site" evidence="6">
    <location>
        <position position="248"/>
    </location>
    <ligand>
        <name>Mg(2+)</name>
        <dbReference type="ChEBI" id="CHEBI:18420"/>
    </ligand>
</feature>
<evidence type="ECO:0000259" key="8">
    <source>
        <dbReference type="PROSITE" id="PS51709"/>
    </source>
</evidence>
<dbReference type="NCBIfam" id="TIGR00231">
    <property type="entry name" value="small_GTP"/>
    <property type="match status" value="1"/>
</dbReference>
<keyword evidence="4 6" id="KW-0630">Potassium</keyword>
<dbReference type="Gene3D" id="1.20.120.430">
    <property type="entry name" value="tRNA modification GTPase MnmE domain 2"/>
    <property type="match status" value="1"/>
</dbReference>
<reference evidence="9 10" key="1">
    <citation type="journal article" date="2016" name="Nat. Commun.">
        <title>Thousands of microbial genomes shed light on interconnected biogeochemical processes in an aquifer system.</title>
        <authorList>
            <person name="Anantharaman K."/>
            <person name="Brown C.T."/>
            <person name="Hug L.A."/>
            <person name="Sharon I."/>
            <person name="Castelle C.J."/>
            <person name="Probst A.J."/>
            <person name="Thomas B.C."/>
            <person name="Singh A."/>
            <person name="Wilkins M.J."/>
            <person name="Karaoz U."/>
            <person name="Brodie E.L."/>
            <person name="Williams K.H."/>
            <person name="Hubbard S.S."/>
            <person name="Banfield J.F."/>
        </authorList>
    </citation>
    <scope>NUCLEOTIDE SEQUENCE [LARGE SCALE GENOMIC DNA]</scope>
</reference>
<comment type="function">
    <text evidence="6">Exhibits a very high intrinsic GTPase hydrolysis rate. Involved in the addition of a carboxymethylaminomethyl (cmnm) group at the wobble position (U34) of certain tRNAs, forming tRNA-cmnm(5)s(2)U34.</text>
</comment>
<dbReference type="PANTHER" id="PTHR42714:SF2">
    <property type="entry name" value="TRNA MODIFICATION GTPASE GTPBP3, MITOCHONDRIAL"/>
    <property type="match status" value="1"/>
</dbReference>
<name>A0A1F4T8R3_UNCSA</name>
<dbReference type="GO" id="GO:0046872">
    <property type="term" value="F:metal ion binding"/>
    <property type="evidence" value="ECO:0007669"/>
    <property type="project" value="UniProtKB-KW"/>
</dbReference>
<keyword evidence="6" id="KW-0963">Cytoplasm</keyword>
<keyword evidence="3 6" id="KW-0547">Nucleotide-binding</keyword>
<comment type="similarity">
    <text evidence="1 6 7">Belongs to the TRAFAC class TrmE-Era-EngA-EngB-Septin-like GTPase superfamily. TrmE GTPase family.</text>
</comment>
<dbReference type="Gene3D" id="3.40.50.300">
    <property type="entry name" value="P-loop containing nucleotide triphosphate hydrolases"/>
    <property type="match status" value="1"/>
</dbReference>
<keyword evidence="6" id="KW-0479">Metal-binding</keyword>
<dbReference type="SUPFAM" id="SSF52540">
    <property type="entry name" value="P-loop containing nucleoside triphosphate hydrolases"/>
    <property type="match status" value="1"/>
</dbReference>
<dbReference type="InterPro" id="IPR004520">
    <property type="entry name" value="GTPase_MnmE"/>
</dbReference>
<feature type="binding site" evidence="6">
    <location>
        <position position="441"/>
    </location>
    <ligand>
        <name>(6S)-5-formyl-5,6,7,8-tetrahydrofolate</name>
        <dbReference type="ChEBI" id="CHEBI:57457"/>
    </ligand>
</feature>
<dbReference type="InterPro" id="IPR027266">
    <property type="entry name" value="TrmE/GcvT-like"/>
</dbReference>
<evidence type="ECO:0000313" key="10">
    <source>
        <dbReference type="Proteomes" id="UP000178602"/>
    </source>
</evidence>
<keyword evidence="6" id="KW-0378">Hydrolase</keyword>
<dbReference type="InterPro" id="IPR031168">
    <property type="entry name" value="G_TrmE"/>
</dbReference>
<evidence type="ECO:0000256" key="4">
    <source>
        <dbReference type="ARBA" id="ARBA00022958"/>
    </source>
</evidence>
<evidence type="ECO:0000256" key="2">
    <source>
        <dbReference type="ARBA" id="ARBA00022694"/>
    </source>
</evidence>
<dbReference type="GO" id="GO:0002098">
    <property type="term" value="P:tRNA wobble uridine modification"/>
    <property type="evidence" value="ECO:0007669"/>
    <property type="project" value="TreeGrafter"/>
</dbReference>
<dbReference type="Pfam" id="PF10396">
    <property type="entry name" value="TrmE_N"/>
    <property type="match status" value="1"/>
</dbReference>
<evidence type="ECO:0000313" key="9">
    <source>
        <dbReference type="EMBL" id="OGC28433.1"/>
    </source>
</evidence>
<dbReference type="InterPro" id="IPR006073">
    <property type="entry name" value="GTP-bd"/>
</dbReference>
<dbReference type="CDD" id="cd14858">
    <property type="entry name" value="TrmE_N"/>
    <property type="match status" value="1"/>
</dbReference>
<evidence type="ECO:0000256" key="1">
    <source>
        <dbReference type="ARBA" id="ARBA00011043"/>
    </source>
</evidence>
<feature type="domain" description="TrmE-type G" evidence="8">
    <location>
        <begin position="213"/>
        <end position="364"/>
    </location>
</feature>
<keyword evidence="5 6" id="KW-0342">GTP-binding</keyword>
<gene>
    <name evidence="6" type="primary">mnmE</name>
    <name evidence="6" type="synonym">trmE</name>
    <name evidence="9" type="ORF">A3K49_05625</name>
</gene>
<organism evidence="9 10">
    <name type="scientific">candidate division WOR-1 bacterium RIFOXYC12_FULL_54_18</name>
    <dbReference type="NCBI Taxonomy" id="1802584"/>
    <lineage>
        <taxon>Bacteria</taxon>
        <taxon>Bacillati</taxon>
        <taxon>Saganbacteria</taxon>
    </lineage>
</organism>
<protein>
    <recommendedName>
        <fullName evidence="6">tRNA modification GTPase MnmE</fullName>
        <ecNumber evidence="6">3.6.-.-</ecNumber>
    </recommendedName>
</protein>
<feature type="binding site" evidence="6">
    <location>
        <position position="22"/>
    </location>
    <ligand>
        <name>(6S)-5-formyl-5,6,7,8-tetrahydrofolate</name>
        <dbReference type="ChEBI" id="CHEBI:57457"/>
    </ligand>
</feature>
<dbReference type="Gene3D" id="3.30.1360.120">
    <property type="entry name" value="Probable tRNA modification gtpase trme, domain 1"/>
    <property type="match status" value="1"/>
</dbReference>
<evidence type="ECO:0000256" key="3">
    <source>
        <dbReference type="ARBA" id="ARBA00022741"/>
    </source>
</evidence>
<dbReference type="InterPro" id="IPR018948">
    <property type="entry name" value="GTP-bd_TrmE_N"/>
</dbReference>
<dbReference type="Proteomes" id="UP000178602">
    <property type="component" value="Unassembled WGS sequence"/>
</dbReference>
<sequence>MFADTIVAVSTGPVAGPIALIRITGPNSLKIFSKLFSARKKLSPRNIYHGWITNPKNNEPVDEILAWCFLPPKSFTGEEMVEISCHGSPQIVKEIIEIFIENGGRLAGRGEFTKRAFINGKLDLTQAEAIIDLIEAKTEKSASSARSQLMGELKRLIEGIREKVKQILMKIEATLDFPDDIEEIVSPEEIKKIISEIDDTIKTSKYGKLVREGISLAIIGRPNVGKSSLLNLLLKDERAIVADIPGTTRDTIEEQINVRGYLINLVDTAGLHNLEVGAVESMGMNRTRAAASEADIILFVCEATDPFNNDDNRILSSIDVKKAIYVVNKTDLRGYQAKEGEVGLSIVNRIGIVELEDRIVEKIENIVEPREYGGINERQKERLIVAENALKRGAAGINAKATLEMIAIDIKEGFDALGEITGQEGTEEVIAGIFDRFCVGK</sequence>
<dbReference type="Pfam" id="PF12631">
    <property type="entry name" value="MnmE_helical"/>
    <property type="match status" value="1"/>
</dbReference>
<dbReference type="GO" id="GO:0003924">
    <property type="term" value="F:GTPase activity"/>
    <property type="evidence" value="ECO:0007669"/>
    <property type="project" value="UniProtKB-UniRule"/>
</dbReference>
<evidence type="ECO:0000256" key="7">
    <source>
        <dbReference type="RuleBase" id="RU003313"/>
    </source>
</evidence>
<accession>A0A1F4T8R3</accession>
<dbReference type="GO" id="GO:0005829">
    <property type="term" value="C:cytosol"/>
    <property type="evidence" value="ECO:0007669"/>
    <property type="project" value="TreeGrafter"/>
</dbReference>
<evidence type="ECO:0000256" key="6">
    <source>
        <dbReference type="HAMAP-Rule" id="MF_00379"/>
    </source>
</evidence>
<feature type="binding site" evidence="6">
    <location>
        <begin position="267"/>
        <end position="270"/>
    </location>
    <ligand>
        <name>GTP</name>
        <dbReference type="ChEBI" id="CHEBI:37565"/>
    </ligand>
</feature>
<dbReference type="EC" id="3.6.-.-" evidence="6"/>
<proteinExistence type="inferred from homology"/>
<dbReference type="GO" id="GO:0005525">
    <property type="term" value="F:GTP binding"/>
    <property type="evidence" value="ECO:0007669"/>
    <property type="project" value="UniProtKB-UniRule"/>
</dbReference>
<dbReference type="CDD" id="cd04164">
    <property type="entry name" value="trmE"/>
    <property type="match status" value="1"/>
</dbReference>
<dbReference type="HAMAP" id="MF_00379">
    <property type="entry name" value="GTPase_MnmE"/>
    <property type="match status" value="1"/>
</dbReference>
<comment type="cofactor">
    <cofactor evidence="6">
        <name>K(+)</name>
        <dbReference type="ChEBI" id="CHEBI:29103"/>
    </cofactor>
    <text evidence="6">Binds 1 potassium ion per subunit.</text>
</comment>
<dbReference type="PROSITE" id="PS51709">
    <property type="entry name" value="G_TRME"/>
    <property type="match status" value="1"/>
</dbReference>
<comment type="subunit">
    <text evidence="6">Homodimer. Heterotetramer of two MnmE and two MnmG subunits.</text>
</comment>
<dbReference type="PANTHER" id="PTHR42714">
    <property type="entry name" value="TRNA MODIFICATION GTPASE GTPBP3"/>
    <property type="match status" value="1"/>
</dbReference>
<dbReference type="GO" id="GO:0030488">
    <property type="term" value="P:tRNA methylation"/>
    <property type="evidence" value="ECO:0007669"/>
    <property type="project" value="TreeGrafter"/>
</dbReference>
<evidence type="ECO:0000256" key="5">
    <source>
        <dbReference type="ARBA" id="ARBA00023134"/>
    </source>
</evidence>
<keyword evidence="2 6" id="KW-0819">tRNA processing</keyword>
<dbReference type="InterPro" id="IPR027417">
    <property type="entry name" value="P-loop_NTPase"/>
</dbReference>
<dbReference type="NCBIfam" id="TIGR00450">
    <property type="entry name" value="mnmE_trmE_thdF"/>
    <property type="match status" value="1"/>
</dbReference>
<feature type="binding site" evidence="6">
    <location>
        <begin position="242"/>
        <end position="248"/>
    </location>
    <ligand>
        <name>GTP</name>
        <dbReference type="ChEBI" id="CHEBI:37565"/>
    </ligand>
</feature>
<comment type="subcellular location">
    <subcellularLocation>
        <location evidence="6">Cytoplasm</location>
    </subcellularLocation>
</comment>
<feature type="binding site" evidence="6">
    <location>
        <position position="121"/>
    </location>
    <ligand>
        <name>(6S)-5-formyl-5,6,7,8-tetrahydrofolate</name>
        <dbReference type="ChEBI" id="CHEBI:57457"/>
    </ligand>
</feature>
<dbReference type="InterPro" id="IPR025867">
    <property type="entry name" value="MnmE_helical"/>
</dbReference>
<feature type="binding site" evidence="6">
    <location>
        <begin position="223"/>
        <end position="228"/>
    </location>
    <ligand>
        <name>GTP</name>
        <dbReference type="ChEBI" id="CHEBI:37565"/>
    </ligand>
</feature>
<feature type="binding site" evidence="6">
    <location>
        <position position="82"/>
    </location>
    <ligand>
        <name>(6S)-5-formyl-5,6,7,8-tetrahydrofolate</name>
        <dbReference type="ChEBI" id="CHEBI:57457"/>
    </ligand>
</feature>